<organism evidence="1 2">
    <name type="scientific">Methylobacterium phyllostachyos</name>
    <dbReference type="NCBI Taxonomy" id="582672"/>
    <lineage>
        <taxon>Bacteria</taxon>
        <taxon>Pseudomonadati</taxon>
        <taxon>Pseudomonadota</taxon>
        <taxon>Alphaproteobacteria</taxon>
        <taxon>Hyphomicrobiales</taxon>
        <taxon>Methylobacteriaceae</taxon>
        <taxon>Methylobacterium</taxon>
    </lineage>
</organism>
<evidence type="ECO:0000313" key="2">
    <source>
        <dbReference type="Proteomes" id="UP000198704"/>
    </source>
</evidence>
<dbReference type="EMBL" id="FNHS01000023">
    <property type="protein sequence ID" value="SDO46246.1"/>
    <property type="molecule type" value="Genomic_DNA"/>
</dbReference>
<proteinExistence type="predicted"/>
<accession>A0A1H0JR90</accession>
<reference evidence="2" key="1">
    <citation type="submission" date="2016-10" db="EMBL/GenBank/DDBJ databases">
        <authorList>
            <person name="Varghese N."/>
            <person name="Submissions S."/>
        </authorList>
    </citation>
    <scope>NUCLEOTIDE SEQUENCE [LARGE SCALE GENOMIC DNA]</scope>
    <source>
        <strain evidence="2">BL47</strain>
    </source>
</reference>
<keyword evidence="2" id="KW-1185">Reference proteome</keyword>
<dbReference type="RefSeq" id="WP_091721912.1">
    <property type="nucleotide sequence ID" value="NZ_FNHS01000023.1"/>
</dbReference>
<name>A0A1H0JR90_9HYPH</name>
<dbReference type="Proteomes" id="UP000198704">
    <property type="component" value="Unassembled WGS sequence"/>
</dbReference>
<gene>
    <name evidence="1" type="ORF">SAMN05216360_12363</name>
</gene>
<protein>
    <submittedName>
        <fullName evidence="1">Uncharacterized protein</fullName>
    </submittedName>
</protein>
<sequence length="60" mass="6557">MAERRKVLSSDHARALIKEAIGIIEGDRTIQVEAAAEIVAIEAAYASSNPEPRPKRLTRS</sequence>
<dbReference type="STRING" id="582672.SAMN05216360_12363"/>
<dbReference type="AlphaFoldDB" id="A0A1H0JR90"/>
<evidence type="ECO:0000313" key="1">
    <source>
        <dbReference type="EMBL" id="SDO46246.1"/>
    </source>
</evidence>